<organism evidence="2 3">
    <name type="scientific">Nyssa sinensis</name>
    <dbReference type="NCBI Taxonomy" id="561372"/>
    <lineage>
        <taxon>Eukaryota</taxon>
        <taxon>Viridiplantae</taxon>
        <taxon>Streptophyta</taxon>
        <taxon>Embryophyta</taxon>
        <taxon>Tracheophyta</taxon>
        <taxon>Spermatophyta</taxon>
        <taxon>Magnoliopsida</taxon>
        <taxon>eudicotyledons</taxon>
        <taxon>Gunneridae</taxon>
        <taxon>Pentapetalae</taxon>
        <taxon>asterids</taxon>
        <taxon>Cornales</taxon>
        <taxon>Nyssaceae</taxon>
        <taxon>Nyssa</taxon>
    </lineage>
</organism>
<feature type="compositionally biased region" description="Low complexity" evidence="1">
    <location>
        <begin position="75"/>
        <end position="84"/>
    </location>
</feature>
<dbReference type="AlphaFoldDB" id="A0A5J5C212"/>
<gene>
    <name evidence="2" type="ORF">F0562_000568</name>
</gene>
<accession>A0A5J5C212</accession>
<feature type="region of interest" description="Disordered" evidence="1">
    <location>
        <begin position="62"/>
        <end position="84"/>
    </location>
</feature>
<name>A0A5J5C212_9ASTE</name>
<dbReference type="EMBL" id="CM018031">
    <property type="protein sequence ID" value="KAA8548884.1"/>
    <property type="molecule type" value="Genomic_DNA"/>
</dbReference>
<protein>
    <submittedName>
        <fullName evidence="2">Uncharacterized protein</fullName>
    </submittedName>
</protein>
<sequence>MGRRGRGWHQREEEEDTERNGEEWGDLSIGHQNQRRQRVTLLQSQATNRYSKCYSEAHQPQLFKPSSHTSQSVPTETLTPRTTTTNIYKPMITAAPNSAPFLLVNTTSI</sequence>
<proteinExistence type="predicted"/>
<feature type="region of interest" description="Disordered" evidence="1">
    <location>
        <begin position="1"/>
        <end position="36"/>
    </location>
</feature>
<evidence type="ECO:0000313" key="3">
    <source>
        <dbReference type="Proteomes" id="UP000325577"/>
    </source>
</evidence>
<reference evidence="2 3" key="1">
    <citation type="submission" date="2019-09" db="EMBL/GenBank/DDBJ databases">
        <title>A chromosome-level genome assembly of the Chinese tupelo Nyssa sinensis.</title>
        <authorList>
            <person name="Yang X."/>
            <person name="Kang M."/>
            <person name="Yang Y."/>
            <person name="Xiong H."/>
            <person name="Wang M."/>
            <person name="Zhang Z."/>
            <person name="Wang Z."/>
            <person name="Wu H."/>
            <person name="Ma T."/>
            <person name="Liu J."/>
            <person name="Xi Z."/>
        </authorList>
    </citation>
    <scope>NUCLEOTIDE SEQUENCE [LARGE SCALE GENOMIC DNA]</scope>
    <source>
        <strain evidence="2">J267</strain>
        <tissue evidence="2">Leaf</tissue>
    </source>
</reference>
<evidence type="ECO:0000256" key="1">
    <source>
        <dbReference type="SAM" id="MobiDB-lite"/>
    </source>
</evidence>
<keyword evidence="3" id="KW-1185">Reference proteome</keyword>
<dbReference type="Proteomes" id="UP000325577">
    <property type="component" value="Linkage Group LG0"/>
</dbReference>
<feature type="compositionally biased region" description="Polar residues" evidence="1">
    <location>
        <begin position="64"/>
        <end position="74"/>
    </location>
</feature>
<evidence type="ECO:0000313" key="2">
    <source>
        <dbReference type="EMBL" id="KAA8548884.1"/>
    </source>
</evidence>